<dbReference type="SUPFAM" id="SSF49354">
    <property type="entry name" value="PapD-like"/>
    <property type="match status" value="1"/>
</dbReference>
<organism evidence="4 5">
    <name type="scientific">Caenorhabditis tropicalis</name>
    <dbReference type="NCBI Taxonomy" id="1561998"/>
    <lineage>
        <taxon>Eukaryota</taxon>
        <taxon>Metazoa</taxon>
        <taxon>Ecdysozoa</taxon>
        <taxon>Nematoda</taxon>
        <taxon>Chromadorea</taxon>
        <taxon>Rhabditida</taxon>
        <taxon>Rhabditina</taxon>
        <taxon>Rhabditomorpha</taxon>
        <taxon>Rhabditoidea</taxon>
        <taxon>Rhabditidae</taxon>
        <taxon>Peloderinae</taxon>
        <taxon>Caenorhabditis</taxon>
    </lineage>
</organism>
<protein>
    <recommendedName>
        <fullName evidence="1">Major sperm protein</fullName>
    </recommendedName>
</protein>
<dbReference type="Proteomes" id="UP000095282">
    <property type="component" value="Unplaced"/>
</dbReference>
<dbReference type="Pfam" id="PF00635">
    <property type="entry name" value="Motile_Sperm"/>
    <property type="match status" value="1"/>
</dbReference>
<keyword evidence="4" id="KW-1185">Reference proteome</keyword>
<dbReference type="Gene3D" id="2.60.40.10">
    <property type="entry name" value="Immunoglobulins"/>
    <property type="match status" value="1"/>
</dbReference>
<dbReference type="PANTHER" id="PTHR21513:SF20">
    <property type="entry name" value="MAJOR SPERM PROTEIN"/>
    <property type="match status" value="1"/>
</dbReference>
<feature type="compositionally biased region" description="Basic and acidic residues" evidence="2">
    <location>
        <begin position="222"/>
        <end position="239"/>
    </location>
</feature>
<evidence type="ECO:0000259" key="3">
    <source>
        <dbReference type="PROSITE" id="PS50202"/>
    </source>
</evidence>
<dbReference type="PANTHER" id="PTHR21513">
    <property type="entry name" value="MAJOR SPERM PROTEIN"/>
    <property type="match status" value="1"/>
</dbReference>
<feature type="domain" description="MSP" evidence="3">
    <location>
        <begin position="1"/>
        <end position="149"/>
    </location>
</feature>
<proteinExistence type="predicted"/>
<dbReference type="eggNOG" id="KOG0439">
    <property type="taxonomic scope" value="Eukaryota"/>
</dbReference>
<reference evidence="5" key="1">
    <citation type="submission" date="2016-11" db="UniProtKB">
        <authorList>
            <consortium name="WormBaseParasite"/>
        </authorList>
    </citation>
    <scope>IDENTIFICATION</scope>
</reference>
<dbReference type="InterPro" id="IPR008962">
    <property type="entry name" value="PapD-like_sf"/>
</dbReference>
<evidence type="ECO:0000256" key="1">
    <source>
        <dbReference type="RuleBase" id="RU003425"/>
    </source>
</evidence>
<keyword evidence="1" id="KW-0206">Cytoskeleton</keyword>
<keyword evidence="1" id="KW-0963">Cytoplasm</keyword>
<dbReference type="AlphaFoldDB" id="A0A1I7UG25"/>
<evidence type="ECO:0000256" key="2">
    <source>
        <dbReference type="SAM" id="MobiDB-lite"/>
    </source>
</evidence>
<evidence type="ECO:0000313" key="4">
    <source>
        <dbReference type="Proteomes" id="UP000095282"/>
    </source>
</evidence>
<feature type="compositionally biased region" description="Basic residues" evidence="2">
    <location>
        <begin position="240"/>
        <end position="255"/>
    </location>
</feature>
<accession>A0A1I7UG25</accession>
<dbReference type="PROSITE" id="PS50202">
    <property type="entry name" value="MSP"/>
    <property type="match status" value="1"/>
</dbReference>
<comment type="function">
    <text evidence="1">Central component in molecular interactions underlying sperm crawling. Forms an extensive filament system that extends from sperm villipoda, along the leading edge of the pseudopod.</text>
</comment>
<dbReference type="InterPro" id="IPR000535">
    <property type="entry name" value="MSP_dom"/>
</dbReference>
<dbReference type="WBParaSite" id="Csp11.Scaffold629.g8965.t1">
    <property type="protein sequence ID" value="Csp11.Scaffold629.g8965.t1"/>
    <property type="gene ID" value="Csp11.Scaffold629.g8965"/>
</dbReference>
<evidence type="ECO:0000313" key="5">
    <source>
        <dbReference type="WBParaSite" id="Csp11.Scaffold629.g8965.t1"/>
    </source>
</evidence>
<dbReference type="STRING" id="1561998.A0A1I7UG25"/>
<sequence length="255" mass="30349">MKPPELPPFHFDRKLVTFIGRIGCEPVTTTLTIFNTTKLPFLFKVKSSNNELFKMIPHLGLVDALSDACIKIIYGGIHVPPPYQEFITVHSMLPDFFNPNIYKTFKEKTNYENRHKFLVDFAYHEDLNELFGDQSEQNFQKNRRYANMWVSPAAIAGKREEMERRLREKLIVGSPKREVKDRRERKIKFFNEHSKNSEWAKSLKKKPIGVKPMKTYKWRGQGTEEKKEDEKKSEEGRTENKRKKRRKRVKMRRKL</sequence>
<dbReference type="InterPro" id="IPR013783">
    <property type="entry name" value="Ig-like_fold"/>
</dbReference>
<feature type="region of interest" description="Disordered" evidence="2">
    <location>
        <begin position="200"/>
        <end position="255"/>
    </location>
</feature>
<name>A0A1I7UG25_9PELO</name>